<gene>
    <name evidence="1" type="ORF">HPB49_021635</name>
</gene>
<accession>A0ACB8C5N1</accession>
<keyword evidence="2" id="KW-1185">Reference proteome</keyword>
<evidence type="ECO:0000313" key="1">
    <source>
        <dbReference type="EMBL" id="KAH7934120.1"/>
    </source>
</evidence>
<organism evidence="1 2">
    <name type="scientific">Dermacentor silvarum</name>
    <name type="common">Tick</name>
    <dbReference type="NCBI Taxonomy" id="543639"/>
    <lineage>
        <taxon>Eukaryota</taxon>
        <taxon>Metazoa</taxon>
        <taxon>Ecdysozoa</taxon>
        <taxon>Arthropoda</taxon>
        <taxon>Chelicerata</taxon>
        <taxon>Arachnida</taxon>
        <taxon>Acari</taxon>
        <taxon>Parasitiformes</taxon>
        <taxon>Ixodida</taxon>
        <taxon>Ixodoidea</taxon>
        <taxon>Ixodidae</taxon>
        <taxon>Rhipicephalinae</taxon>
        <taxon>Dermacentor</taxon>
    </lineage>
</organism>
<protein>
    <submittedName>
        <fullName evidence="1">Uncharacterized protein</fullName>
    </submittedName>
</protein>
<comment type="caution">
    <text evidence="1">The sequence shown here is derived from an EMBL/GenBank/DDBJ whole genome shotgun (WGS) entry which is preliminary data.</text>
</comment>
<name>A0ACB8C5N1_DERSI</name>
<reference evidence="1" key="1">
    <citation type="submission" date="2020-05" db="EMBL/GenBank/DDBJ databases">
        <title>Large-scale comparative analyses of tick genomes elucidate their genetic diversity and vector capacities.</title>
        <authorList>
            <person name="Jia N."/>
            <person name="Wang J."/>
            <person name="Shi W."/>
            <person name="Du L."/>
            <person name="Sun Y."/>
            <person name="Zhan W."/>
            <person name="Jiang J."/>
            <person name="Wang Q."/>
            <person name="Zhang B."/>
            <person name="Ji P."/>
            <person name="Sakyi L.B."/>
            <person name="Cui X."/>
            <person name="Yuan T."/>
            <person name="Jiang B."/>
            <person name="Yang W."/>
            <person name="Lam T.T.-Y."/>
            <person name="Chang Q."/>
            <person name="Ding S."/>
            <person name="Wang X."/>
            <person name="Zhu J."/>
            <person name="Ruan X."/>
            <person name="Zhao L."/>
            <person name="Wei J."/>
            <person name="Que T."/>
            <person name="Du C."/>
            <person name="Cheng J."/>
            <person name="Dai P."/>
            <person name="Han X."/>
            <person name="Huang E."/>
            <person name="Gao Y."/>
            <person name="Liu J."/>
            <person name="Shao H."/>
            <person name="Ye R."/>
            <person name="Li L."/>
            <person name="Wei W."/>
            <person name="Wang X."/>
            <person name="Wang C."/>
            <person name="Yang T."/>
            <person name="Huo Q."/>
            <person name="Li W."/>
            <person name="Guo W."/>
            <person name="Chen H."/>
            <person name="Zhou L."/>
            <person name="Ni X."/>
            <person name="Tian J."/>
            <person name="Zhou Y."/>
            <person name="Sheng Y."/>
            <person name="Liu T."/>
            <person name="Pan Y."/>
            <person name="Xia L."/>
            <person name="Li J."/>
            <person name="Zhao F."/>
            <person name="Cao W."/>
        </authorList>
    </citation>
    <scope>NUCLEOTIDE SEQUENCE</scope>
    <source>
        <strain evidence="1">Dsil-2018</strain>
    </source>
</reference>
<dbReference type="Proteomes" id="UP000821865">
    <property type="component" value="Chromosome 9"/>
</dbReference>
<sequence length="343" mass="38026">MITFLYDRRDADNLMLKAALASESFAVSAKIGLQPSDGEGSGVIAPDWSIQKECERPLDALFMVSSEASDWSSRADFRNTLLDDRSKKAFRWAGAFVLKETKEPLVGKWIEVEGRVAGDLIVLPSVGNGSTNASDALHMAVQWALDHCAGAHYVIKLVDDTAVHPLRLKEFLSGTSRHVMGDVHCDMRVSSTVHPRNHVVLAAKGEGFEAACRRYCADSVVLASLKLLRALLSEGSEAASAPTLFQHQHRGTSFGIRKVPVVTLRDISLDSNWNYYAFVKLGHVSTRRLDRYALWYFALWKDVVRKNSGFRKLLSGVEQRNSVLEIGLENYSSAIFTAHTRDS</sequence>
<proteinExistence type="predicted"/>
<dbReference type="EMBL" id="CM023478">
    <property type="protein sequence ID" value="KAH7934120.1"/>
    <property type="molecule type" value="Genomic_DNA"/>
</dbReference>
<evidence type="ECO:0000313" key="2">
    <source>
        <dbReference type="Proteomes" id="UP000821865"/>
    </source>
</evidence>